<name>A0A8S3QCY7_MYTED</name>
<accession>A0A8S3QCY7</accession>
<dbReference type="Pfam" id="PF00023">
    <property type="entry name" value="Ank"/>
    <property type="match status" value="1"/>
</dbReference>
<keyword evidence="5" id="KW-1185">Reference proteome</keyword>
<sequence length="215" mass="24142">MEKDRLLKAIVKREIKLVKLLIDGGVDVKCRGYDGKTPLLVACSFVPEDKDSDSLLSLVGRLIRGGANPNVQDPLGRTPLICKSYVRTSFVEYNPIPEEYENERKASRSCNELCLRGCQTHQLYRDIQKKLLLKRKHKQNTGCDNTNNSIVSKKDPSEETVDRTINSAFEYMTCKDISNSSSQRKGNPLSSVSEIDKDMVVSCTKHSHTTLPPIP</sequence>
<dbReference type="SUPFAM" id="SSF48403">
    <property type="entry name" value="Ankyrin repeat"/>
    <property type="match status" value="1"/>
</dbReference>
<evidence type="ECO:0000256" key="1">
    <source>
        <dbReference type="ARBA" id="ARBA00010029"/>
    </source>
</evidence>
<reference evidence="4" key="1">
    <citation type="submission" date="2021-03" db="EMBL/GenBank/DDBJ databases">
        <authorList>
            <person name="Bekaert M."/>
        </authorList>
    </citation>
    <scope>NUCLEOTIDE SEQUENCE</scope>
</reference>
<dbReference type="Gene3D" id="1.25.40.20">
    <property type="entry name" value="Ankyrin repeat-containing domain"/>
    <property type="match status" value="1"/>
</dbReference>
<comment type="similarity">
    <text evidence="1">Belongs to the ANKRD34 family.</text>
</comment>
<proteinExistence type="inferred from homology"/>
<protein>
    <submittedName>
        <fullName evidence="4">Uncharacterized protein</fullName>
    </submittedName>
</protein>
<evidence type="ECO:0000313" key="5">
    <source>
        <dbReference type="Proteomes" id="UP000683360"/>
    </source>
</evidence>
<gene>
    <name evidence="4" type="ORF">MEDL_7587</name>
</gene>
<dbReference type="EMBL" id="CAJPWZ010000385">
    <property type="protein sequence ID" value="CAG2192402.1"/>
    <property type="molecule type" value="Genomic_DNA"/>
</dbReference>
<dbReference type="PANTHER" id="PTHR24156">
    <property type="entry name" value="ANK_REP_REGION DOMAIN-CONTAINING PROTEIN"/>
    <property type="match status" value="1"/>
</dbReference>
<dbReference type="Proteomes" id="UP000683360">
    <property type="component" value="Unassembled WGS sequence"/>
</dbReference>
<evidence type="ECO:0000256" key="2">
    <source>
        <dbReference type="ARBA" id="ARBA00022737"/>
    </source>
</evidence>
<dbReference type="InterPro" id="IPR036770">
    <property type="entry name" value="Ankyrin_rpt-contain_sf"/>
</dbReference>
<keyword evidence="3" id="KW-0040">ANK repeat</keyword>
<dbReference type="InterPro" id="IPR002110">
    <property type="entry name" value="Ankyrin_rpt"/>
</dbReference>
<evidence type="ECO:0000256" key="3">
    <source>
        <dbReference type="ARBA" id="ARBA00023043"/>
    </source>
</evidence>
<dbReference type="AlphaFoldDB" id="A0A8S3QCY7"/>
<organism evidence="4 5">
    <name type="scientific">Mytilus edulis</name>
    <name type="common">Blue mussel</name>
    <dbReference type="NCBI Taxonomy" id="6550"/>
    <lineage>
        <taxon>Eukaryota</taxon>
        <taxon>Metazoa</taxon>
        <taxon>Spiralia</taxon>
        <taxon>Lophotrochozoa</taxon>
        <taxon>Mollusca</taxon>
        <taxon>Bivalvia</taxon>
        <taxon>Autobranchia</taxon>
        <taxon>Pteriomorphia</taxon>
        <taxon>Mytilida</taxon>
        <taxon>Mytiloidea</taxon>
        <taxon>Mytilidae</taxon>
        <taxon>Mytilinae</taxon>
        <taxon>Mytilus</taxon>
    </lineage>
</organism>
<comment type="caution">
    <text evidence="4">The sequence shown here is derived from an EMBL/GenBank/DDBJ whole genome shotgun (WGS) entry which is preliminary data.</text>
</comment>
<dbReference type="InterPro" id="IPR042637">
    <property type="entry name" value="AN34A/B/C"/>
</dbReference>
<evidence type="ECO:0000313" key="4">
    <source>
        <dbReference type="EMBL" id="CAG2192402.1"/>
    </source>
</evidence>
<dbReference type="PANTHER" id="PTHR24156:SF7">
    <property type="entry name" value="ANKYRIN REPEAT DOMAIN-CONTAINING PROTEIN 34B-LIKE"/>
    <property type="match status" value="1"/>
</dbReference>
<keyword evidence="2" id="KW-0677">Repeat</keyword>